<dbReference type="InterPro" id="IPR036010">
    <property type="entry name" value="2Fe-2S_ferredoxin-like_sf"/>
</dbReference>
<organism evidence="1 2">
    <name type="scientific">Galdieria yellowstonensis</name>
    <dbReference type="NCBI Taxonomy" id="3028027"/>
    <lineage>
        <taxon>Eukaryota</taxon>
        <taxon>Rhodophyta</taxon>
        <taxon>Bangiophyceae</taxon>
        <taxon>Galdieriales</taxon>
        <taxon>Galdieriaceae</taxon>
        <taxon>Galdieria</taxon>
    </lineage>
</organism>
<accession>A0AAV9IJ38</accession>
<dbReference type="SUPFAM" id="SSF54292">
    <property type="entry name" value="2Fe-2S ferredoxin-like"/>
    <property type="match status" value="1"/>
</dbReference>
<name>A0AAV9IJ38_9RHOD</name>
<dbReference type="GO" id="GO:0051536">
    <property type="term" value="F:iron-sulfur cluster binding"/>
    <property type="evidence" value="ECO:0007669"/>
    <property type="project" value="InterPro"/>
</dbReference>
<evidence type="ECO:0000313" key="1">
    <source>
        <dbReference type="EMBL" id="KAK4527409.1"/>
    </source>
</evidence>
<gene>
    <name evidence="1" type="ORF">GAYE_SCF39G5331</name>
</gene>
<dbReference type="Proteomes" id="UP001300502">
    <property type="component" value="Unassembled WGS sequence"/>
</dbReference>
<proteinExistence type="predicted"/>
<evidence type="ECO:0000313" key="2">
    <source>
        <dbReference type="Proteomes" id="UP001300502"/>
    </source>
</evidence>
<dbReference type="EMBL" id="JANCYU010000051">
    <property type="protein sequence ID" value="KAK4527409.1"/>
    <property type="molecule type" value="Genomic_DNA"/>
</dbReference>
<protein>
    <recommendedName>
        <fullName evidence="3">2Fe-2S ferredoxin-type domain-containing protein</fullName>
    </recommendedName>
</protein>
<sequence length="110" mass="12601">MLVKNMALDKRNESNSTCNKVAVRFLPDNVVVEAEIGKRLLDVAIQAGQLKEEPQEPFCRDGGCYKCEMETSNTQFEEYPLIRTCKYSVPPITEEIQLTKIDQVWSENML</sequence>
<evidence type="ECO:0008006" key="3">
    <source>
        <dbReference type="Google" id="ProtNLM"/>
    </source>
</evidence>
<comment type="caution">
    <text evidence="1">The sequence shown here is derived from an EMBL/GenBank/DDBJ whole genome shotgun (WGS) entry which is preliminary data.</text>
</comment>
<keyword evidence="2" id="KW-1185">Reference proteome</keyword>
<reference evidence="1 2" key="1">
    <citation type="submission" date="2022-07" db="EMBL/GenBank/DDBJ databases">
        <title>Genome-wide signatures of adaptation to extreme environments.</title>
        <authorList>
            <person name="Cho C.H."/>
            <person name="Yoon H.S."/>
        </authorList>
    </citation>
    <scope>NUCLEOTIDE SEQUENCE [LARGE SCALE GENOMIC DNA]</scope>
    <source>
        <strain evidence="1 2">108.79 E11</strain>
    </source>
</reference>
<dbReference type="AlphaFoldDB" id="A0AAV9IJ38"/>